<proteinExistence type="inferred from homology"/>
<evidence type="ECO:0000256" key="7">
    <source>
        <dbReference type="SAM" id="SignalP"/>
    </source>
</evidence>
<dbReference type="GO" id="GO:0006629">
    <property type="term" value="P:lipid metabolic process"/>
    <property type="evidence" value="ECO:0007669"/>
    <property type="project" value="InterPro"/>
</dbReference>
<dbReference type="PANTHER" id="PTHR43620">
    <property type="entry name" value="GLYCEROPHOSPHORYL DIESTER PHOSPHODIESTERASE"/>
    <property type="match status" value="1"/>
</dbReference>
<dbReference type="Gene3D" id="3.20.20.190">
    <property type="entry name" value="Phosphatidylinositol (PI) phosphodiesterase"/>
    <property type="match status" value="1"/>
</dbReference>
<dbReference type="PANTHER" id="PTHR43620:SF7">
    <property type="entry name" value="GLYCEROPHOSPHODIESTER PHOSPHODIESTERASE GDPD5-RELATED"/>
    <property type="match status" value="1"/>
</dbReference>
<organism evidence="9 10">
    <name type="scientific">Alteromonas stellipolaris</name>
    <dbReference type="NCBI Taxonomy" id="233316"/>
    <lineage>
        <taxon>Bacteria</taxon>
        <taxon>Pseudomonadati</taxon>
        <taxon>Pseudomonadota</taxon>
        <taxon>Gammaproteobacteria</taxon>
        <taxon>Alteromonadales</taxon>
        <taxon>Alteromonadaceae</taxon>
        <taxon>Alteromonas/Salinimonas group</taxon>
        <taxon>Alteromonas</taxon>
    </lineage>
</organism>
<dbReference type="SUPFAM" id="SSF51695">
    <property type="entry name" value="PLC-like phosphodiesterases"/>
    <property type="match status" value="1"/>
</dbReference>
<dbReference type="GO" id="GO:0006071">
    <property type="term" value="P:glycerol metabolic process"/>
    <property type="evidence" value="ECO:0007669"/>
    <property type="project" value="UniProtKB-KW"/>
</dbReference>
<dbReference type="RefSeq" id="WP_082604949.1">
    <property type="nucleotide sequence ID" value="NZ_CAXIBE010000007.1"/>
</dbReference>
<keyword evidence="5 9" id="KW-0378">Hydrolase</keyword>
<keyword evidence="3 7" id="KW-0732">Signal</keyword>
<dbReference type="NCBIfam" id="NF008354">
    <property type="entry name" value="PRK11143.1"/>
    <property type="match status" value="1"/>
</dbReference>
<dbReference type="GO" id="GO:0008889">
    <property type="term" value="F:glycerophosphodiester phosphodiesterase activity"/>
    <property type="evidence" value="ECO:0007669"/>
    <property type="project" value="UniProtKB-EC"/>
</dbReference>
<comment type="caution">
    <text evidence="9">The sequence shown here is derived from an EMBL/GenBank/DDBJ whole genome shotgun (WGS) entry which is preliminary data.</text>
</comment>
<feature type="signal peptide" evidence="7">
    <location>
        <begin position="1"/>
        <end position="25"/>
    </location>
</feature>
<feature type="domain" description="GP-PDE" evidence="8">
    <location>
        <begin position="28"/>
        <end position="335"/>
    </location>
</feature>
<dbReference type="InterPro" id="IPR017946">
    <property type="entry name" value="PLC-like_Pdiesterase_TIM-brl"/>
</dbReference>
<dbReference type="PROSITE" id="PS51704">
    <property type="entry name" value="GP_PDE"/>
    <property type="match status" value="1"/>
</dbReference>
<evidence type="ECO:0000256" key="1">
    <source>
        <dbReference type="ARBA" id="ARBA00007277"/>
    </source>
</evidence>
<keyword evidence="4" id="KW-0319">Glycerol metabolism</keyword>
<evidence type="ECO:0000256" key="5">
    <source>
        <dbReference type="ARBA" id="ARBA00022801"/>
    </source>
</evidence>
<evidence type="ECO:0000256" key="2">
    <source>
        <dbReference type="ARBA" id="ARBA00012247"/>
    </source>
</evidence>
<comment type="similarity">
    <text evidence="1">Belongs to the glycerophosphoryl diester phosphodiesterase family.</text>
</comment>
<evidence type="ECO:0000259" key="8">
    <source>
        <dbReference type="PROSITE" id="PS51704"/>
    </source>
</evidence>
<sequence>MLKIRHALLTFSLSISIFASPVLLAKDFDVIAHRGASGYLPEHTLEAATLAFAMNPDFIEQDAVITKDGIAVVLHDIHLETVTNVEQVFPERARKDGRFYALDFTLAELRTLQVHERANSKGEQVFTKRYTGNTANFTVATLEEHYELITQLNREFNTNVGVYTEVKSPAWHNEQGVDASQIVIASLTRFNLANKDANSYLQCFDFDEIKRIRKDLNYAGKVVMLIGENSWGESTTDYDWIKSEAGMKEVANYADGLGPWLGQLLDPQAMEAGKLVPASWVEYAHSEGFIIHPYTFRQDALPPGMTAEQLLSTLKHVVNVDGVFTDHVPPVKAWLEAQGE</sequence>
<dbReference type="Pfam" id="PF03009">
    <property type="entry name" value="GDPD"/>
    <property type="match status" value="1"/>
</dbReference>
<evidence type="ECO:0000256" key="3">
    <source>
        <dbReference type="ARBA" id="ARBA00022729"/>
    </source>
</evidence>
<gene>
    <name evidence="9" type="primary">glpQ</name>
    <name evidence="9" type="ORF">Q4527_12815</name>
</gene>
<dbReference type="Proteomes" id="UP001170717">
    <property type="component" value="Unassembled WGS sequence"/>
</dbReference>
<evidence type="ECO:0000256" key="6">
    <source>
        <dbReference type="ARBA" id="ARBA00047512"/>
    </source>
</evidence>
<dbReference type="GO" id="GO:0042597">
    <property type="term" value="C:periplasmic space"/>
    <property type="evidence" value="ECO:0007669"/>
    <property type="project" value="TreeGrafter"/>
</dbReference>
<dbReference type="AlphaFoldDB" id="A0AAW7Z6E7"/>
<accession>A0AAW7Z6E7</accession>
<dbReference type="EC" id="3.1.4.46" evidence="2"/>
<dbReference type="EMBL" id="JAUOQI010000008">
    <property type="protein sequence ID" value="MDO6578281.1"/>
    <property type="molecule type" value="Genomic_DNA"/>
</dbReference>
<evidence type="ECO:0000313" key="10">
    <source>
        <dbReference type="Proteomes" id="UP001170717"/>
    </source>
</evidence>
<evidence type="ECO:0000256" key="4">
    <source>
        <dbReference type="ARBA" id="ARBA00022798"/>
    </source>
</evidence>
<name>A0AAW7Z6E7_9ALTE</name>
<feature type="chain" id="PRO_5043566625" description="glycerophosphodiester phosphodiesterase" evidence="7">
    <location>
        <begin position="26"/>
        <end position="340"/>
    </location>
</feature>
<evidence type="ECO:0000313" key="9">
    <source>
        <dbReference type="EMBL" id="MDO6578281.1"/>
    </source>
</evidence>
<protein>
    <recommendedName>
        <fullName evidence="2">glycerophosphodiester phosphodiesterase</fullName>
        <ecNumber evidence="2">3.1.4.46</ecNumber>
    </recommendedName>
</protein>
<dbReference type="InterPro" id="IPR030395">
    <property type="entry name" value="GP_PDE_dom"/>
</dbReference>
<dbReference type="GeneID" id="83258138"/>
<comment type="catalytic activity">
    <reaction evidence="6">
        <text>a sn-glycero-3-phosphodiester + H2O = an alcohol + sn-glycerol 3-phosphate + H(+)</text>
        <dbReference type="Rhea" id="RHEA:12969"/>
        <dbReference type="ChEBI" id="CHEBI:15377"/>
        <dbReference type="ChEBI" id="CHEBI:15378"/>
        <dbReference type="ChEBI" id="CHEBI:30879"/>
        <dbReference type="ChEBI" id="CHEBI:57597"/>
        <dbReference type="ChEBI" id="CHEBI:83408"/>
        <dbReference type="EC" id="3.1.4.46"/>
    </reaction>
</comment>
<reference evidence="9" key="1">
    <citation type="submission" date="2023-07" db="EMBL/GenBank/DDBJ databases">
        <title>Genome content predicts the carbon catabolic preferences of heterotrophic bacteria.</title>
        <authorList>
            <person name="Gralka M."/>
        </authorList>
    </citation>
    <scope>NUCLEOTIDE SEQUENCE</scope>
    <source>
        <strain evidence="9">F2M12</strain>
    </source>
</reference>